<keyword evidence="2" id="KW-1185">Reference proteome</keyword>
<dbReference type="AlphaFoldDB" id="A0A2P4ZY54"/>
<organism evidence="1 2">
    <name type="scientific">Trichoderma gamsii</name>
    <dbReference type="NCBI Taxonomy" id="398673"/>
    <lineage>
        <taxon>Eukaryota</taxon>
        <taxon>Fungi</taxon>
        <taxon>Dikarya</taxon>
        <taxon>Ascomycota</taxon>
        <taxon>Pezizomycotina</taxon>
        <taxon>Sordariomycetes</taxon>
        <taxon>Hypocreomycetidae</taxon>
        <taxon>Hypocreales</taxon>
        <taxon>Hypocreaceae</taxon>
        <taxon>Trichoderma</taxon>
    </lineage>
</organism>
<sequence length="107" mass="12807">MGRPGWQMDGWTAAIRQCSRIIQYVTHLEPNQGRDRGRQKVSWSRCWKCFIVPNHLQVCTTHDLTRLRIDFSSAWRLLPWFRQYSTRMPLRNLGPAITQSRCFQDRE</sequence>
<dbReference type="EMBL" id="JPDN02000005">
    <property type="protein sequence ID" value="PON29225.1"/>
    <property type="molecule type" value="Genomic_DNA"/>
</dbReference>
<protein>
    <submittedName>
        <fullName evidence="1">Uncharacterized protein</fullName>
    </submittedName>
</protein>
<evidence type="ECO:0000313" key="2">
    <source>
        <dbReference type="Proteomes" id="UP000054821"/>
    </source>
</evidence>
<gene>
    <name evidence="1" type="ORF">TGAM01_v202333</name>
</gene>
<reference evidence="1 2" key="1">
    <citation type="journal article" date="2016" name="Genome Announc.">
        <title>Draft Whole-Genome Sequence of Trichoderma gamsii T6085, a Promising Biocontrol Agent of Fusarium Head Blight on Wheat.</title>
        <authorList>
            <person name="Baroncelli R."/>
            <person name="Zapparata A."/>
            <person name="Piaggeschi G."/>
            <person name="Sarrocco S."/>
            <person name="Vannacci G."/>
        </authorList>
    </citation>
    <scope>NUCLEOTIDE SEQUENCE [LARGE SCALE GENOMIC DNA]</scope>
    <source>
        <strain evidence="1 2">T6085</strain>
    </source>
</reference>
<evidence type="ECO:0000313" key="1">
    <source>
        <dbReference type="EMBL" id="PON29225.1"/>
    </source>
</evidence>
<proteinExistence type="predicted"/>
<comment type="caution">
    <text evidence="1">The sequence shown here is derived from an EMBL/GenBank/DDBJ whole genome shotgun (WGS) entry which is preliminary data.</text>
</comment>
<name>A0A2P4ZY54_9HYPO</name>
<accession>A0A2P4ZY54</accession>
<dbReference type="Proteomes" id="UP000054821">
    <property type="component" value="Unassembled WGS sequence"/>
</dbReference>
<dbReference type="GeneID" id="36347400"/>
<dbReference type="RefSeq" id="XP_024406381.1">
    <property type="nucleotide sequence ID" value="XM_024548978.1"/>
</dbReference>